<dbReference type="Proteomes" id="UP000198583">
    <property type="component" value="Unassembled WGS sequence"/>
</dbReference>
<dbReference type="EMBL" id="FOYL01000005">
    <property type="protein sequence ID" value="SFR20549.1"/>
    <property type="molecule type" value="Genomic_DNA"/>
</dbReference>
<organism evidence="1 2">
    <name type="scientific">Lentzea waywayandensis</name>
    <dbReference type="NCBI Taxonomy" id="84724"/>
    <lineage>
        <taxon>Bacteria</taxon>
        <taxon>Bacillati</taxon>
        <taxon>Actinomycetota</taxon>
        <taxon>Actinomycetes</taxon>
        <taxon>Pseudonocardiales</taxon>
        <taxon>Pseudonocardiaceae</taxon>
        <taxon>Lentzea</taxon>
    </lineage>
</organism>
<evidence type="ECO:0000313" key="2">
    <source>
        <dbReference type="Proteomes" id="UP000198583"/>
    </source>
</evidence>
<gene>
    <name evidence="1" type="ORF">SAMN04488564_105261</name>
</gene>
<name>A0A1I6ERY5_9PSEU</name>
<evidence type="ECO:0000313" key="1">
    <source>
        <dbReference type="EMBL" id="SFR20549.1"/>
    </source>
</evidence>
<dbReference type="AlphaFoldDB" id="A0A1I6ERY5"/>
<sequence>MSTSPDRSSRPTDRWNHVSHSVLFLEIASLDGPGGTESDRQVARAPLHRVLRSAFAESGIPWASCRHSERHDGVLVAIPPSISTSAIIDRLIPCVETGIRRYNREAAPVRIQLRAALHVGPVIATTDGLTGPAIAVASSILNAPELVNYQLKTDIDLAVMVSPQVYETVIRHACGFADPTRYREIHSEGSAAWLCSPE</sequence>
<dbReference type="OrthoDB" id="3482507at2"/>
<evidence type="ECO:0008006" key="3">
    <source>
        <dbReference type="Google" id="ProtNLM"/>
    </source>
</evidence>
<reference evidence="2" key="1">
    <citation type="submission" date="2016-10" db="EMBL/GenBank/DDBJ databases">
        <authorList>
            <person name="Varghese N."/>
            <person name="Submissions S."/>
        </authorList>
    </citation>
    <scope>NUCLEOTIDE SEQUENCE [LARGE SCALE GENOMIC DNA]</scope>
    <source>
        <strain evidence="2">DSM 44232</strain>
    </source>
</reference>
<accession>A0A1I6ERY5</accession>
<protein>
    <recommendedName>
        <fullName evidence="3">Guanylate cyclase domain-containing protein</fullName>
    </recommendedName>
</protein>
<keyword evidence="2" id="KW-1185">Reference proteome</keyword>
<proteinExistence type="predicted"/>
<dbReference type="RefSeq" id="WP_093597062.1">
    <property type="nucleotide sequence ID" value="NZ_FOYL01000005.1"/>
</dbReference>
<dbReference type="STRING" id="84724.SAMN04488564_105261"/>